<feature type="compositionally biased region" description="Pro residues" evidence="2">
    <location>
        <begin position="7"/>
        <end position="16"/>
    </location>
</feature>
<dbReference type="UniPathway" id="UPA00084">
    <property type="reaction ID" value="UER00504"/>
</dbReference>
<evidence type="ECO:0000313" key="6">
    <source>
        <dbReference type="Proteomes" id="UP000036700"/>
    </source>
</evidence>
<keyword evidence="6" id="KW-1185">Reference proteome</keyword>
<dbReference type="InterPro" id="IPR036681">
    <property type="entry name" value="PgpA-like_sf"/>
</dbReference>
<keyword evidence="1" id="KW-0595">Phospholipid degradation</keyword>
<proteinExistence type="predicted"/>
<accession>A0A0G3EPV5</accession>
<dbReference type="GO" id="GO:0008962">
    <property type="term" value="F:phosphatidylglycerophosphatase activity"/>
    <property type="evidence" value="ECO:0007669"/>
    <property type="project" value="UniProtKB-EC"/>
</dbReference>
<gene>
    <name evidence="5" type="ORF">ABW99_13670</name>
</gene>
<keyword evidence="1" id="KW-0460">Magnesium</keyword>
<dbReference type="SUPFAM" id="SSF101307">
    <property type="entry name" value="YutG-like"/>
    <property type="match status" value="1"/>
</dbReference>
<protein>
    <recommendedName>
        <fullName evidence="1">Phosphatidylglycerophosphatase A</fullName>
        <ecNumber evidence="1">3.1.3.27</ecNumber>
    </recommendedName>
    <alternativeName>
        <fullName evidence="1">Phosphatidylglycerolphosphate phosphatase A</fullName>
    </alternativeName>
</protein>
<name>A0A0G3EPV5_9BURK</name>
<feature type="transmembrane region" description="Helical" evidence="3">
    <location>
        <begin position="114"/>
        <end position="138"/>
    </location>
</feature>
<comment type="cofactor">
    <cofactor evidence="1">
        <name>Mg(2+)</name>
        <dbReference type="ChEBI" id="CHEBI:18420"/>
    </cofactor>
</comment>
<dbReference type="PANTHER" id="PTHR36305">
    <property type="entry name" value="PHOSPHATIDYLGLYCEROPHOSPHATASE A"/>
    <property type="match status" value="1"/>
</dbReference>
<dbReference type="GO" id="GO:0046872">
    <property type="term" value="F:metal ion binding"/>
    <property type="evidence" value="ECO:0007669"/>
    <property type="project" value="UniProtKB-KW"/>
</dbReference>
<evidence type="ECO:0000313" key="5">
    <source>
        <dbReference type="EMBL" id="AKJ69098.1"/>
    </source>
</evidence>
<keyword evidence="1" id="KW-0997">Cell inner membrane</keyword>
<dbReference type="PANTHER" id="PTHR36305:SF1">
    <property type="entry name" value="PHOSPHATIDYLGLYCEROPHOSPHATASE A"/>
    <property type="match status" value="1"/>
</dbReference>
<dbReference type="STRING" id="445709.ABW99_13670"/>
<dbReference type="PATRIC" id="fig|445709.3.peg.2900"/>
<keyword evidence="1" id="KW-0442">Lipid degradation</keyword>
<dbReference type="InterPro" id="IPR026037">
    <property type="entry name" value="PgpA"/>
</dbReference>
<comment type="subcellular location">
    <subcellularLocation>
        <location evidence="1">Cell inner membrane</location>
        <topology evidence="1">Multi-pass membrane protein</topology>
    </subcellularLocation>
</comment>
<dbReference type="GO" id="GO:0005886">
    <property type="term" value="C:plasma membrane"/>
    <property type="evidence" value="ECO:0007669"/>
    <property type="project" value="UniProtKB-SubCell"/>
</dbReference>
<keyword evidence="3" id="KW-1133">Transmembrane helix</keyword>
<dbReference type="InterPro" id="IPR007686">
    <property type="entry name" value="YutG/PgpA"/>
</dbReference>
<dbReference type="EC" id="3.1.3.27" evidence="1"/>
<dbReference type="Pfam" id="PF04608">
    <property type="entry name" value="PgpA"/>
    <property type="match status" value="1"/>
</dbReference>
<evidence type="ECO:0000256" key="1">
    <source>
        <dbReference type="PIRNR" id="PIRNR006162"/>
    </source>
</evidence>
<comment type="catalytic activity">
    <reaction evidence="1">
        <text>a 1,2-diacyl-sn-glycero-3-phospho-(1'-sn-glycero-3'-phosphate) + H2O = a 1,2-diacyl-sn-glycero-3-phospho-(1'-sn-glycerol) + phosphate</text>
        <dbReference type="Rhea" id="RHEA:33751"/>
        <dbReference type="ChEBI" id="CHEBI:15377"/>
        <dbReference type="ChEBI" id="CHEBI:43474"/>
        <dbReference type="ChEBI" id="CHEBI:60110"/>
        <dbReference type="ChEBI" id="CHEBI:64716"/>
        <dbReference type="EC" id="3.1.3.27"/>
    </reaction>
</comment>
<dbReference type="GO" id="GO:0009395">
    <property type="term" value="P:phospholipid catabolic process"/>
    <property type="evidence" value="ECO:0007669"/>
    <property type="project" value="UniProtKB-KW"/>
</dbReference>
<evidence type="ECO:0000259" key="4">
    <source>
        <dbReference type="Pfam" id="PF04608"/>
    </source>
</evidence>
<keyword evidence="1" id="KW-0378">Hydrolase</keyword>
<comment type="pathway">
    <text evidence="1">Phospholipid metabolism; phosphatidylglycerol biosynthesis; phosphatidylglycerol from CDP-diacylglycerol: step 2/2.</text>
</comment>
<feature type="domain" description="YutG/PgpA" evidence="4">
    <location>
        <begin position="41"/>
        <end position="179"/>
    </location>
</feature>
<organism evidence="5 6">
    <name type="scientific">Pandoraea thiooxydans</name>
    <dbReference type="NCBI Taxonomy" id="445709"/>
    <lineage>
        <taxon>Bacteria</taxon>
        <taxon>Pseudomonadati</taxon>
        <taxon>Pseudomonadota</taxon>
        <taxon>Betaproteobacteria</taxon>
        <taxon>Burkholderiales</taxon>
        <taxon>Burkholderiaceae</taxon>
        <taxon>Pandoraea</taxon>
    </lineage>
</organism>
<dbReference type="OrthoDB" id="9804091at2"/>
<keyword evidence="1" id="KW-0443">Lipid metabolism</keyword>
<keyword evidence="1" id="KW-1003">Cell membrane</keyword>
<keyword evidence="1 3" id="KW-0812">Transmembrane</keyword>
<sequence>MNSAPSPDQPNPPHGKPLPGSAPARRPITVGFMLSHPAHFIALGFGSGLSPMGPGTVGTLFGWASYLVLSLYLSVSDWAVLLALSIVGGVWICGRTARALGVSDPGSVVWDEIVAFWLVLLVVTPASFWGQCVAFLLFRFFDAVKPPPVRYFDRTVKGGLGIMLDDLVAAFCTLLVIALWHAL</sequence>
<dbReference type="EMBL" id="CP011568">
    <property type="protein sequence ID" value="AKJ69098.1"/>
    <property type="molecule type" value="Genomic_DNA"/>
</dbReference>
<feature type="region of interest" description="Disordered" evidence="2">
    <location>
        <begin position="1"/>
        <end position="20"/>
    </location>
</feature>
<dbReference type="GO" id="GO:0006655">
    <property type="term" value="P:phosphatidylglycerol biosynthetic process"/>
    <property type="evidence" value="ECO:0007669"/>
    <property type="project" value="UniProtKB-UniPathway"/>
</dbReference>
<dbReference type="AlphaFoldDB" id="A0A0G3EPV5"/>
<feature type="transmembrane region" description="Helical" evidence="3">
    <location>
        <begin position="69"/>
        <end position="93"/>
    </location>
</feature>
<dbReference type="CDD" id="cd06971">
    <property type="entry name" value="PgpA"/>
    <property type="match status" value="1"/>
</dbReference>
<evidence type="ECO:0000256" key="3">
    <source>
        <dbReference type="SAM" id="Phobius"/>
    </source>
</evidence>
<evidence type="ECO:0000256" key="2">
    <source>
        <dbReference type="SAM" id="MobiDB-lite"/>
    </source>
</evidence>
<keyword evidence="1" id="KW-1208">Phospholipid metabolism</keyword>
<feature type="transmembrane region" description="Helical" evidence="3">
    <location>
        <begin position="158"/>
        <end position="180"/>
    </location>
</feature>
<dbReference type="KEGG" id="ptx:ABW99_13670"/>
<dbReference type="PIRSF" id="PIRSF006162">
    <property type="entry name" value="PgpA"/>
    <property type="match status" value="1"/>
</dbReference>
<keyword evidence="1" id="KW-0479">Metal-binding</keyword>
<dbReference type="RefSeq" id="WP_047214995.1">
    <property type="nucleotide sequence ID" value="NZ_CP011568.3"/>
</dbReference>
<comment type="function">
    <text evidence="1">Lipid phosphatase which dephosphorylates phosphatidylglycerophosphate (PGP) to phosphatidylglycerol (PG).</text>
</comment>
<reference evidence="6" key="1">
    <citation type="submission" date="2015-06" db="EMBL/GenBank/DDBJ databases">
        <authorList>
            <person name="Lim Y.L."/>
            <person name="Ee R."/>
            <person name="Yong D."/>
            <person name="How K.Y."/>
            <person name="Yin W.F."/>
            <person name="Chan K.G."/>
        </authorList>
    </citation>
    <scope>NUCLEOTIDE SEQUENCE [LARGE SCALE GENOMIC DNA]</scope>
    <source>
        <strain evidence="6">DSM 25325</strain>
    </source>
</reference>
<dbReference type="Proteomes" id="UP000036700">
    <property type="component" value="Chromosome"/>
</dbReference>
<keyword evidence="1 3" id="KW-0472">Membrane</keyword>